<organism evidence="7 8">
    <name type="scientific">Streptomyces poriferorum</name>
    <dbReference type="NCBI Taxonomy" id="2798799"/>
    <lineage>
        <taxon>Bacteria</taxon>
        <taxon>Bacillati</taxon>
        <taxon>Actinomycetota</taxon>
        <taxon>Actinomycetes</taxon>
        <taxon>Kitasatosporales</taxon>
        <taxon>Streptomycetaceae</taxon>
        <taxon>Streptomyces</taxon>
    </lineage>
</organism>
<evidence type="ECO:0000313" key="7">
    <source>
        <dbReference type="EMBL" id="WLQ61345.1"/>
    </source>
</evidence>
<evidence type="ECO:0000256" key="2">
    <source>
        <dbReference type="ARBA" id="ARBA00022741"/>
    </source>
</evidence>
<dbReference type="PANTHER" id="PTHR43289:SF34">
    <property type="entry name" value="SERINE_THREONINE-PROTEIN KINASE YBDM-RELATED"/>
    <property type="match status" value="1"/>
</dbReference>
<evidence type="ECO:0000256" key="4">
    <source>
        <dbReference type="ARBA" id="ARBA00022840"/>
    </source>
</evidence>
<dbReference type="Gene3D" id="3.30.200.20">
    <property type="entry name" value="Phosphorylase Kinase, domain 1"/>
    <property type="match status" value="1"/>
</dbReference>
<dbReference type="Pfam" id="PF00069">
    <property type="entry name" value="Pkinase"/>
    <property type="match status" value="1"/>
</dbReference>
<dbReference type="PROSITE" id="PS50011">
    <property type="entry name" value="PROTEIN_KINASE_DOM"/>
    <property type="match status" value="1"/>
</dbReference>
<evidence type="ECO:0000256" key="3">
    <source>
        <dbReference type="ARBA" id="ARBA00022777"/>
    </source>
</evidence>
<feature type="domain" description="Protein kinase" evidence="6">
    <location>
        <begin position="18"/>
        <end position="265"/>
    </location>
</feature>
<keyword evidence="8" id="KW-1185">Reference proteome</keyword>
<dbReference type="Gene3D" id="3.30.1360.200">
    <property type="match status" value="1"/>
</dbReference>
<dbReference type="PANTHER" id="PTHR43289">
    <property type="entry name" value="MITOGEN-ACTIVATED PROTEIN KINASE KINASE KINASE 20-RELATED"/>
    <property type="match status" value="1"/>
</dbReference>
<dbReference type="InterPro" id="IPR000719">
    <property type="entry name" value="Prot_kinase_dom"/>
</dbReference>
<dbReference type="EMBL" id="CP120988">
    <property type="protein sequence ID" value="WLQ61345.1"/>
    <property type="molecule type" value="Genomic_DNA"/>
</dbReference>
<accession>A0ABY9J2C2</accession>
<feature type="region of interest" description="Disordered" evidence="5">
    <location>
        <begin position="305"/>
        <end position="348"/>
    </location>
</feature>
<protein>
    <submittedName>
        <fullName evidence="7">Protein kinase</fullName>
    </submittedName>
</protein>
<proteinExistence type="predicted"/>
<evidence type="ECO:0000256" key="1">
    <source>
        <dbReference type="ARBA" id="ARBA00022679"/>
    </source>
</evidence>
<keyword evidence="3 7" id="KW-0418">Kinase</keyword>
<sequence>MRWGGAETVRPGQRVGRFTVLAELASGGMGRVYLARSPAGRTVALKTLITNNADDRRRFAREVACAQRVRGVYTASVVDADPTAQVPWMAQEYVPAPSLKELVEDCGTLGPDALHWVAAGMAEALASLHSAGLVHRDIKPSNVLLPVEGPRVIDFGISQAHDLTRTQSALGTVAYASPEQARGEPTTEASDVFSLGATLYYLAVGRPPYLDIEEISALELLMRAATGETDVSGLPSVLDALVLPCLDLNPRARPTPAELIAHCAGHLGDGPAARSDGSVLDARWTAAIERHRAERTDALRDALRQVGTTGPTARSGRTEADEPTQAMAEPAGTAHLPGPPATAASGRSRRVRLTVSGLAAAGMLAGTLLVLSPWDGSGDGGGTGAAGAPDRPVRFLEVEREQPGACPGSGTSEAATFATSQPGVPSGRGFTSDDRQQCVIASTAPGMTVTRFRQVSAFEDTEDGGPGGWSVRVAFESKDAKAFTALTAKVTGRVAPTDSLAIVQGEDRLLAKVTVIGRITGGEAVIATRLGRNEAHFLANVLGAPS</sequence>
<reference evidence="7 8" key="1">
    <citation type="submission" date="2023-03" db="EMBL/GenBank/DDBJ databases">
        <title>Isolation and description of six Streptomyces strains from soil environments, able to metabolize different microbial glucans.</title>
        <authorList>
            <person name="Widen T."/>
            <person name="Larsbrink J."/>
        </authorList>
    </citation>
    <scope>NUCLEOTIDE SEQUENCE [LARGE SCALE GENOMIC DNA]</scope>
    <source>
        <strain evidence="7 8">Alt2</strain>
    </source>
</reference>
<dbReference type="InterPro" id="IPR008271">
    <property type="entry name" value="Ser/Thr_kinase_AS"/>
</dbReference>
<gene>
    <name evidence="7" type="ORF">P8A19_40625</name>
</gene>
<dbReference type="PROSITE" id="PS00108">
    <property type="entry name" value="PROTEIN_KINASE_ST"/>
    <property type="match status" value="1"/>
</dbReference>
<name>A0ABY9J2C2_9ACTN</name>
<keyword evidence="1" id="KW-0808">Transferase</keyword>
<evidence type="ECO:0000256" key="5">
    <source>
        <dbReference type="SAM" id="MobiDB-lite"/>
    </source>
</evidence>
<dbReference type="SUPFAM" id="SSF56112">
    <property type="entry name" value="Protein kinase-like (PK-like)"/>
    <property type="match status" value="1"/>
</dbReference>
<dbReference type="InterPro" id="IPR011009">
    <property type="entry name" value="Kinase-like_dom_sf"/>
</dbReference>
<dbReference type="RefSeq" id="WP_306080906.1">
    <property type="nucleotide sequence ID" value="NZ_CP120988.1"/>
</dbReference>
<dbReference type="Gene3D" id="1.10.510.10">
    <property type="entry name" value="Transferase(Phosphotransferase) domain 1"/>
    <property type="match status" value="1"/>
</dbReference>
<evidence type="ECO:0000259" key="6">
    <source>
        <dbReference type="PROSITE" id="PS50011"/>
    </source>
</evidence>
<dbReference type="Proteomes" id="UP001235744">
    <property type="component" value="Chromosome"/>
</dbReference>
<keyword evidence="4" id="KW-0067">ATP-binding</keyword>
<dbReference type="CDD" id="cd14014">
    <property type="entry name" value="STKc_PknB_like"/>
    <property type="match status" value="1"/>
</dbReference>
<dbReference type="GO" id="GO:0016301">
    <property type="term" value="F:kinase activity"/>
    <property type="evidence" value="ECO:0007669"/>
    <property type="project" value="UniProtKB-KW"/>
</dbReference>
<dbReference type="SMART" id="SM00220">
    <property type="entry name" value="S_TKc"/>
    <property type="match status" value="1"/>
</dbReference>
<evidence type="ECO:0000313" key="8">
    <source>
        <dbReference type="Proteomes" id="UP001235744"/>
    </source>
</evidence>
<keyword evidence="2" id="KW-0547">Nucleotide-binding</keyword>